<keyword evidence="7" id="KW-0804">Transcription</keyword>
<accession>A0AAN9ATL3</accession>
<evidence type="ECO:0000256" key="10">
    <source>
        <dbReference type="RuleBase" id="RU000682"/>
    </source>
</evidence>
<evidence type="ECO:0000259" key="12">
    <source>
        <dbReference type="PROSITE" id="PS50071"/>
    </source>
</evidence>
<dbReference type="Proteomes" id="UP001374579">
    <property type="component" value="Unassembled WGS sequence"/>
</dbReference>
<proteinExistence type="predicted"/>
<keyword evidence="5 9" id="KW-0371">Homeobox</keyword>
<dbReference type="PANTHER" id="PTHR24328">
    <property type="entry name" value="HOMEOBOX PROTEIN MOX"/>
    <property type="match status" value="1"/>
</dbReference>
<evidence type="ECO:0000256" key="2">
    <source>
        <dbReference type="ARBA" id="ARBA00022473"/>
    </source>
</evidence>
<keyword evidence="2" id="KW-0217">Developmental protein</keyword>
<gene>
    <name evidence="13" type="ORF">V1264_008632</name>
</gene>
<evidence type="ECO:0000256" key="6">
    <source>
        <dbReference type="ARBA" id="ARBA00023159"/>
    </source>
</evidence>
<evidence type="ECO:0000256" key="3">
    <source>
        <dbReference type="ARBA" id="ARBA00023015"/>
    </source>
</evidence>
<keyword evidence="14" id="KW-1185">Reference proteome</keyword>
<dbReference type="Pfam" id="PF00046">
    <property type="entry name" value="Homeodomain"/>
    <property type="match status" value="1"/>
</dbReference>
<dbReference type="InterPro" id="IPR017970">
    <property type="entry name" value="Homeobox_CS"/>
</dbReference>
<dbReference type="SMART" id="SM00389">
    <property type="entry name" value="HOX"/>
    <property type="match status" value="1"/>
</dbReference>
<comment type="caution">
    <text evidence="13">The sequence shown here is derived from an EMBL/GenBank/DDBJ whole genome shotgun (WGS) entry which is preliminary data.</text>
</comment>
<feature type="region of interest" description="Disordered" evidence="11">
    <location>
        <begin position="245"/>
        <end position="281"/>
    </location>
</feature>
<dbReference type="GO" id="GO:0045944">
    <property type="term" value="P:positive regulation of transcription by RNA polymerase II"/>
    <property type="evidence" value="ECO:0007669"/>
    <property type="project" value="InterPro"/>
</dbReference>
<evidence type="ECO:0000256" key="1">
    <source>
        <dbReference type="ARBA" id="ARBA00004123"/>
    </source>
</evidence>
<evidence type="ECO:0000256" key="7">
    <source>
        <dbReference type="ARBA" id="ARBA00023163"/>
    </source>
</evidence>
<evidence type="ECO:0000256" key="4">
    <source>
        <dbReference type="ARBA" id="ARBA00023125"/>
    </source>
</evidence>
<evidence type="ECO:0000256" key="11">
    <source>
        <dbReference type="SAM" id="MobiDB-lite"/>
    </source>
</evidence>
<dbReference type="GO" id="GO:0005634">
    <property type="term" value="C:nucleus"/>
    <property type="evidence" value="ECO:0007669"/>
    <property type="project" value="UniProtKB-SubCell"/>
</dbReference>
<evidence type="ECO:0000313" key="13">
    <source>
        <dbReference type="EMBL" id="KAK7092962.1"/>
    </source>
</evidence>
<evidence type="ECO:0000256" key="9">
    <source>
        <dbReference type="PROSITE-ProRule" id="PRU00108"/>
    </source>
</evidence>
<dbReference type="CDD" id="cd00086">
    <property type="entry name" value="homeodomain"/>
    <property type="match status" value="1"/>
</dbReference>
<feature type="region of interest" description="Disordered" evidence="11">
    <location>
        <begin position="117"/>
        <end position="152"/>
    </location>
</feature>
<dbReference type="InterPro" id="IPR020479">
    <property type="entry name" value="HD_metazoa"/>
</dbReference>
<dbReference type="InterPro" id="IPR009057">
    <property type="entry name" value="Homeodomain-like_sf"/>
</dbReference>
<dbReference type="GO" id="GO:0000978">
    <property type="term" value="F:RNA polymerase II cis-regulatory region sequence-specific DNA binding"/>
    <property type="evidence" value="ECO:0007669"/>
    <property type="project" value="TreeGrafter"/>
</dbReference>
<dbReference type="PANTHER" id="PTHR24328:SF7">
    <property type="entry name" value="BUTTONLESS"/>
    <property type="match status" value="1"/>
</dbReference>
<dbReference type="InterPro" id="IPR001356">
    <property type="entry name" value="HD"/>
</dbReference>
<feature type="domain" description="Homeobox" evidence="12">
    <location>
        <begin position="157"/>
        <end position="217"/>
    </location>
</feature>
<name>A0AAN9ATL3_9CAEN</name>
<evidence type="ECO:0000313" key="14">
    <source>
        <dbReference type="Proteomes" id="UP001374579"/>
    </source>
</evidence>
<dbReference type="Gene3D" id="1.10.10.60">
    <property type="entry name" value="Homeodomain-like"/>
    <property type="match status" value="1"/>
</dbReference>
<keyword evidence="4 9" id="KW-0238">DNA-binding</keyword>
<keyword evidence="8 9" id="KW-0539">Nucleus</keyword>
<dbReference type="PROSITE" id="PS50071">
    <property type="entry name" value="HOMEOBOX_2"/>
    <property type="match status" value="1"/>
</dbReference>
<feature type="compositionally biased region" description="Low complexity" evidence="11">
    <location>
        <begin position="120"/>
        <end position="136"/>
    </location>
</feature>
<protein>
    <recommendedName>
        <fullName evidence="12">Homeobox domain-containing protein</fullName>
    </recommendedName>
</protein>
<feature type="compositionally biased region" description="Basic and acidic residues" evidence="11">
    <location>
        <begin position="137"/>
        <end position="152"/>
    </location>
</feature>
<dbReference type="SUPFAM" id="SSF46689">
    <property type="entry name" value="Homeodomain-like"/>
    <property type="match status" value="1"/>
</dbReference>
<feature type="compositionally biased region" description="Low complexity" evidence="11">
    <location>
        <begin position="268"/>
        <end position="281"/>
    </location>
</feature>
<dbReference type="AlphaFoldDB" id="A0AAN9ATL3"/>
<keyword evidence="3" id="KW-0805">Transcription regulation</keyword>
<keyword evidence="6" id="KW-0010">Activator</keyword>
<sequence>MEGLERAGGCRPSVQTSLSAGPGCNYGMGRFLPRSTPFSDCMQGMGGYPSYPTDWNLMQGMYSHPSLPMDRGGSSYRSSSSAYYPVTHSNKDLGVSAGYPTHHSSLSRSYESVNNGGYNSPLCAPTSPSPSSTRMSPDLDKKENRDGVDPYKLDLSVKPRKERTAFTKQQINDLEKEFNVHNYLTRLRRYELAVSLDLTERQVKVWFQNRRMKWKRVKGTKLVKDKVDGVMKPIMGDSITSTNTAMADPAAPFHPSMTDHTSSLTALPDSPSDHSSPMHAS</sequence>
<organism evidence="13 14">
    <name type="scientific">Littorina saxatilis</name>
    <dbReference type="NCBI Taxonomy" id="31220"/>
    <lineage>
        <taxon>Eukaryota</taxon>
        <taxon>Metazoa</taxon>
        <taxon>Spiralia</taxon>
        <taxon>Lophotrochozoa</taxon>
        <taxon>Mollusca</taxon>
        <taxon>Gastropoda</taxon>
        <taxon>Caenogastropoda</taxon>
        <taxon>Littorinimorpha</taxon>
        <taxon>Littorinoidea</taxon>
        <taxon>Littorinidae</taxon>
        <taxon>Littorina</taxon>
    </lineage>
</organism>
<dbReference type="PRINTS" id="PR00024">
    <property type="entry name" value="HOMEOBOX"/>
</dbReference>
<comment type="subcellular location">
    <subcellularLocation>
        <location evidence="1 9 10">Nucleus</location>
    </subcellularLocation>
</comment>
<feature type="DNA-binding region" description="Homeobox" evidence="9">
    <location>
        <begin position="159"/>
        <end position="218"/>
    </location>
</feature>
<evidence type="ECO:0000256" key="8">
    <source>
        <dbReference type="ARBA" id="ARBA00023242"/>
    </source>
</evidence>
<evidence type="ECO:0000256" key="5">
    <source>
        <dbReference type="ARBA" id="ARBA00023155"/>
    </source>
</evidence>
<dbReference type="PROSITE" id="PS00027">
    <property type="entry name" value="HOMEOBOX_1"/>
    <property type="match status" value="1"/>
</dbReference>
<dbReference type="InterPro" id="IPR042634">
    <property type="entry name" value="MOX-1/MOX-2"/>
</dbReference>
<dbReference type="GO" id="GO:0000981">
    <property type="term" value="F:DNA-binding transcription factor activity, RNA polymerase II-specific"/>
    <property type="evidence" value="ECO:0007669"/>
    <property type="project" value="InterPro"/>
</dbReference>
<reference evidence="13 14" key="1">
    <citation type="submission" date="2024-02" db="EMBL/GenBank/DDBJ databases">
        <title>Chromosome-scale genome assembly of the rough periwinkle Littorina saxatilis.</title>
        <authorList>
            <person name="De Jode A."/>
            <person name="Faria R."/>
            <person name="Formenti G."/>
            <person name="Sims Y."/>
            <person name="Smith T.P."/>
            <person name="Tracey A."/>
            <person name="Wood J.M.D."/>
            <person name="Zagrodzka Z.B."/>
            <person name="Johannesson K."/>
            <person name="Butlin R.K."/>
            <person name="Leder E.H."/>
        </authorList>
    </citation>
    <scope>NUCLEOTIDE SEQUENCE [LARGE SCALE GENOMIC DNA]</scope>
    <source>
        <strain evidence="13">Snail1</strain>
        <tissue evidence="13">Muscle</tissue>
    </source>
</reference>
<dbReference type="EMBL" id="JBAMIC010000021">
    <property type="protein sequence ID" value="KAK7092962.1"/>
    <property type="molecule type" value="Genomic_DNA"/>
</dbReference>